<dbReference type="InterPro" id="IPR036108">
    <property type="entry name" value="4pyrrol_syn_uPrphyn_synt_sf"/>
</dbReference>
<dbReference type="PATRIC" id="fig|361183.4.peg.800"/>
<dbReference type="GO" id="GO:0033014">
    <property type="term" value="P:tetrapyrrole biosynthetic process"/>
    <property type="evidence" value="ECO:0007669"/>
    <property type="project" value="InterPro"/>
</dbReference>
<dbReference type="CDD" id="cd06578">
    <property type="entry name" value="HemD"/>
    <property type="match status" value="1"/>
</dbReference>
<dbReference type="EC" id="4.2.1.75" evidence="2"/>
<dbReference type="Proteomes" id="UP000057938">
    <property type="component" value="Chromosome"/>
</dbReference>
<dbReference type="EMBL" id="CP012669">
    <property type="protein sequence ID" value="ALE16120.1"/>
    <property type="molecule type" value="Genomic_DNA"/>
</dbReference>
<dbReference type="AlphaFoldDB" id="A0A0M4MSI0"/>
<gene>
    <name evidence="2" type="ORF">AMC99_00817</name>
</gene>
<organism evidence="2 3">
    <name type="scientific">Altererythrobacter epoxidivorans</name>
    <dbReference type="NCBI Taxonomy" id="361183"/>
    <lineage>
        <taxon>Bacteria</taxon>
        <taxon>Pseudomonadati</taxon>
        <taxon>Pseudomonadota</taxon>
        <taxon>Alphaproteobacteria</taxon>
        <taxon>Sphingomonadales</taxon>
        <taxon>Erythrobacteraceae</taxon>
        <taxon>Altererythrobacter</taxon>
    </lineage>
</organism>
<evidence type="ECO:0000313" key="3">
    <source>
        <dbReference type="Proteomes" id="UP000057938"/>
    </source>
</evidence>
<dbReference type="GO" id="GO:0004852">
    <property type="term" value="F:uroporphyrinogen-III synthase activity"/>
    <property type="evidence" value="ECO:0007669"/>
    <property type="project" value="UniProtKB-EC"/>
</dbReference>
<dbReference type="Pfam" id="PF02602">
    <property type="entry name" value="HEM4"/>
    <property type="match status" value="1"/>
</dbReference>
<sequence length="225" mass="23795">MTPVVAIRPEPGLTATLEAAEEAGLAVTGEPLSQVGPTRWQVPDPNEFDGLLIGSANVFRHGGEALDVLRSLPVLAVGETTAEAAREAGFDIEVTGTGGLQAVLDSLPARARRLLRLSGEENVALQPPRHVDVQEIATYRIAPLPMSARLASTLREGAVVLLHSAASARHFAEECDRFSIDRSAIRLAALGPRILSAAGEGWGEMRPSNEPNDAALLALAREMCN</sequence>
<dbReference type="SUPFAM" id="SSF69618">
    <property type="entry name" value="HemD-like"/>
    <property type="match status" value="1"/>
</dbReference>
<feature type="domain" description="Tetrapyrrole biosynthesis uroporphyrinogen III synthase" evidence="1">
    <location>
        <begin position="18"/>
        <end position="217"/>
    </location>
</feature>
<reference evidence="2 3" key="1">
    <citation type="submission" date="2015-09" db="EMBL/GenBank/DDBJ databases">
        <title>Complete genome sequence of a benzo[a]pyrene-degrading bacterium Altererythrobacter epoxidivorans CGMCC 1.7731T.</title>
        <authorList>
            <person name="Li Z."/>
            <person name="Cheng H."/>
            <person name="Huo Y."/>
            <person name="Xu X."/>
        </authorList>
    </citation>
    <scope>NUCLEOTIDE SEQUENCE [LARGE SCALE GENOMIC DNA]</scope>
    <source>
        <strain evidence="2 3">CGMCC 1.7731</strain>
    </source>
</reference>
<evidence type="ECO:0000259" key="1">
    <source>
        <dbReference type="Pfam" id="PF02602"/>
    </source>
</evidence>
<dbReference type="KEGG" id="aep:AMC99_00817"/>
<protein>
    <submittedName>
        <fullName evidence="2">Uroporphyrinogen-III synthase</fullName>
        <ecNumber evidence="2">4.2.1.75</ecNumber>
    </submittedName>
</protein>
<accession>A0A0M4MSI0</accession>
<dbReference type="STRING" id="361183.AMC99_00817"/>
<keyword evidence="2" id="KW-0456">Lyase</keyword>
<dbReference type="RefSeq" id="WP_061923062.1">
    <property type="nucleotide sequence ID" value="NZ_CP012669.1"/>
</dbReference>
<name>A0A0M4MSI0_9SPHN</name>
<keyword evidence="3" id="KW-1185">Reference proteome</keyword>
<dbReference type="InterPro" id="IPR003754">
    <property type="entry name" value="4pyrrol_synth_uPrphyn_synth"/>
</dbReference>
<proteinExistence type="predicted"/>
<dbReference type="Gene3D" id="3.40.50.10090">
    <property type="match status" value="2"/>
</dbReference>
<evidence type="ECO:0000313" key="2">
    <source>
        <dbReference type="EMBL" id="ALE16120.1"/>
    </source>
</evidence>